<evidence type="ECO:0000313" key="4">
    <source>
        <dbReference type="Proteomes" id="UP000433532"/>
    </source>
</evidence>
<dbReference type="RefSeq" id="WP_065285140.1">
    <property type="nucleotide sequence ID" value="NZ_CP016215.1"/>
</dbReference>
<reference evidence="1" key="1">
    <citation type="submission" date="2017-06" db="EMBL/GenBank/DDBJ databases">
        <title>Complete sequence of pA681-IMP from clinical Pseudomonas aeruginosa.</title>
        <authorList>
            <person name="Yuan M."/>
            <person name="Feng J.2nd."/>
            <person name="Zhan Z.3rd."/>
            <person name="Jiang X.4th."/>
            <person name="Zhang D.5th."/>
            <person name="Chen X.6th."/>
            <person name="Zhao X."/>
            <person name="Che J."/>
            <person name="Lu J."/>
            <person name="Xu J."/>
            <person name="Li J."/>
            <person name="Zhou D."/>
        </authorList>
    </citation>
    <scope>NUCLEOTIDE SEQUENCE</scope>
    <source>
        <plasmid evidence="1">pA681-IMP</plasmid>
    </source>
</reference>
<evidence type="ECO:0000313" key="2">
    <source>
        <dbReference type="EMBL" id="AVE22099.1"/>
    </source>
</evidence>
<accession>A0A2L1KGZ9</accession>
<dbReference type="GeneID" id="93444735"/>
<evidence type="ECO:0000313" key="1">
    <source>
        <dbReference type="EMBL" id="AVE21605.1"/>
    </source>
</evidence>
<evidence type="ECO:0000313" key="3">
    <source>
        <dbReference type="EMBL" id="MUI39879.1"/>
    </source>
</evidence>
<dbReference type="Proteomes" id="UP000433532">
    <property type="component" value="Unassembled WGS sequence"/>
</dbReference>
<reference evidence="3 4" key="3">
    <citation type="submission" date="2019-11" db="EMBL/GenBank/DDBJ databases">
        <title>Genomes of ocular Pseudomonas aeruginosa isolates.</title>
        <authorList>
            <person name="Khan M."/>
            <person name="Rice S.A."/>
            <person name="Willcox M.D.P."/>
            <person name="Stapleton F."/>
        </authorList>
    </citation>
    <scope>NUCLEOTIDE SEQUENCE [LARGE SCALE GENOMIC DNA]</scope>
    <source>
        <strain evidence="3 4">PA221</strain>
    </source>
</reference>
<dbReference type="EMBL" id="MF344570">
    <property type="protein sequence ID" value="AVE21605.1"/>
    <property type="molecule type" value="Genomic_DNA"/>
</dbReference>
<dbReference type="EMBL" id="WOAD01000132">
    <property type="protein sequence ID" value="MUI39879.1"/>
    <property type="molecule type" value="Genomic_DNA"/>
</dbReference>
<geneLocation type="plasmid" evidence="1">
    <name>pA681-IMP</name>
</geneLocation>
<dbReference type="EMBL" id="MF344571">
    <property type="protein sequence ID" value="AVE22099.1"/>
    <property type="molecule type" value="Genomic_DNA"/>
</dbReference>
<proteinExistence type="predicted"/>
<keyword evidence="1" id="KW-0614">Plasmid</keyword>
<gene>
    <name evidence="3" type="ORF">GNQ48_33625</name>
</gene>
<organism evidence="1">
    <name type="scientific">Pseudomonas aeruginosa</name>
    <dbReference type="NCBI Taxonomy" id="287"/>
    <lineage>
        <taxon>Bacteria</taxon>
        <taxon>Pseudomonadati</taxon>
        <taxon>Pseudomonadota</taxon>
        <taxon>Gammaproteobacteria</taxon>
        <taxon>Pseudomonadales</taxon>
        <taxon>Pseudomonadaceae</taxon>
        <taxon>Pseudomonas</taxon>
    </lineage>
</organism>
<dbReference type="AlphaFoldDB" id="A0A2L1KGZ9"/>
<geneLocation type="plasmid" evidence="2">
    <name>pR31014-IMP</name>
</geneLocation>
<protein>
    <submittedName>
        <fullName evidence="1">Uncharacterized protein</fullName>
    </submittedName>
</protein>
<name>A0A2L1KGZ9_PSEAI</name>
<reference evidence="2" key="2">
    <citation type="submission" date="2017-06" db="EMBL/GenBank/DDBJ databases">
        <title>Complete sequence of pR31014-IMP from clinical Pseudomonas aeruginosa.</title>
        <authorList>
            <person name="Yuan M."/>
            <person name="Feng J.2nd."/>
            <person name="Zhan Z.3rd."/>
            <person name="Jiang X.4th."/>
            <person name="Zhang D.5th."/>
            <person name="Chen X.6th."/>
            <person name="Zhao X."/>
            <person name="Che J."/>
            <person name="Lu J."/>
            <person name="Xu J."/>
            <person name="Li J."/>
            <person name="Zhou D."/>
        </authorList>
    </citation>
    <scope>NUCLEOTIDE SEQUENCE</scope>
    <source>
        <plasmid evidence="2">pR31014-IMP</plasmid>
    </source>
</reference>
<sequence>MEEKVYKEAFSISYDDKEGDLSRHVMDAKTLGQAILAVHDLLNAANSQLGKGSKIEVSVAAAPKEGSLVVEFILMAASLEPLTLLKTLGFVAGGATAGGGLMEVVRQMKSRKVTQVDIDETTGTAKISVQSEQGQQVEVIECSKAVARLATDKKARDALHAVIQVPISGAEGGVFKVLKTDPVDETKAEVLVMVKEEDAHQYSTVPVASLKEVESKTEKATVCFTQVNFDSHKGWRAVIGAGDDDYAVEMADDAFLKKVQGKQQAFLKGDLFEVTLEEIKSSSASRSDYKRVIKSVDRHFAGKDRRLT</sequence>